<name>A0A5C6S5S6_9RHOB</name>
<organism evidence="4 5">
    <name type="scientific">Paracoccus aurantiacus</name>
    <dbReference type="NCBI Taxonomy" id="2599412"/>
    <lineage>
        <taxon>Bacteria</taxon>
        <taxon>Pseudomonadati</taxon>
        <taxon>Pseudomonadota</taxon>
        <taxon>Alphaproteobacteria</taxon>
        <taxon>Rhodobacterales</taxon>
        <taxon>Paracoccaceae</taxon>
        <taxon>Paracoccus</taxon>
    </lineage>
</organism>
<dbReference type="OrthoDB" id="9809788at2"/>
<evidence type="ECO:0000256" key="2">
    <source>
        <dbReference type="SAM" id="SignalP"/>
    </source>
</evidence>
<dbReference type="InterPro" id="IPR009683">
    <property type="entry name" value="Extensin-like_C"/>
</dbReference>
<feature type="region of interest" description="Disordered" evidence="1">
    <location>
        <begin position="61"/>
        <end position="97"/>
    </location>
</feature>
<dbReference type="EMBL" id="VOPL01000002">
    <property type="protein sequence ID" value="TXB69789.1"/>
    <property type="molecule type" value="Genomic_DNA"/>
</dbReference>
<dbReference type="AlphaFoldDB" id="A0A5C6S5S6"/>
<comment type="caution">
    <text evidence="4">The sequence shown here is derived from an EMBL/GenBank/DDBJ whole genome shotgun (WGS) entry which is preliminary data.</text>
</comment>
<protein>
    <submittedName>
        <fullName evidence="4">Extensin family protein</fullName>
    </submittedName>
</protein>
<evidence type="ECO:0000313" key="5">
    <source>
        <dbReference type="Proteomes" id="UP000321562"/>
    </source>
</evidence>
<keyword evidence="2" id="KW-0732">Signal</keyword>
<dbReference type="Pfam" id="PF06904">
    <property type="entry name" value="Extensin-like_C"/>
    <property type="match status" value="1"/>
</dbReference>
<gene>
    <name evidence="4" type="ORF">FQV27_06620</name>
</gene>
<sequence>MGLPQQRATDPVVRLVTAAFFAAFAVGSLAAGAQQVAQPLGFGAEITSPGETEAEALLGDATRPPARPVGADGPQPQRPQATPAAPADPALKTEPAAPAAVPAAPAWQQAAENIFSYRLCLLNLDMMQVRYEEVQPITSAEDRDCGIARPLRVTQLQPGVEIPGGAEMRCDTARRLALWMRNEAQPAAVLLPGSPRITALLPGSTYQCRARIGGASDRLSEHALGNAFDIAALRFSDGQEIPVEPRDDSGQLEEAFQKAIRYGACLYFTTVLGPGSNAAHDNHLHFDIAARKGGWRLCE</sequence>
<feature type="domain" description="Extensin-like C-terminal" evidence="3">
    <location>
        <begin position="119"/>
        <end position="298"/>
    </location>
</feature>
<accession>A0A5C6S5S6</accession>
<proteinExistence type="predicted"/>
<feature type="chain" id="PRO_5023059893" evidence="2">
    <location>
        <begin position="31"/>
        <end position="299"/>
    </location>
</feature>
<feature type="signal peptide" evidence="2">
    <location>
        <begin position="1"/>
        <end position="30"/>
    </location>
</feature>
<evidence type="ECO:0000256" key="1">
    <source>
        <dbReference type="SAM" id="MobiDB-lite"/>
    </source>
</evidence>
<evidence type="ECO:0000259" key="3">
    <source>
        <dbReference type="Pfam" id="PF06904"/>
    </source>
</evidence>
<keyword evidence="5" id="KW-1185">Reference proteome</keyword>
<dbReference type="Proteomes" id="UP000321562">
    <property type="component" value="Unassembled WGS sequence"/>
</dbReference>
<feature type="compositionally biased region" description="Low complexity" evidence="1">
    <location>
        <begin position="74"/>
        <end position="97"/>
    </location>
</feature>
<reference evidence="4 5" key="1">
    <citation type="submission" date="2019-08" db="EMBL/GenBank/DDBJ databases">
        <authorList>
            <person name="Ye J."/>
        </authorList>
    </citation>
    <scope>NUCLEOTIDE SEQUENCE [LARGE SCALE GENOMIC DNA]</scope>
    <source>
        <strain evidence="4 5">TK008</strain>
    </source>
</reference>
<dbReference type="RefSeq" id="WP_147097079.1">
    <property type="nucleotide sequence ID" value="NZ_JBHUFH010000001.1"/>
</dbReference>
<evidence type="ECO:0000313" key="4">
    <source>
        <dbReference type="EMBL" id="TXB69789.1"/>
    </source>
</evidence>